<evidence type="ECO:0000313" key="2">
    <source>
        <dbReference type="EMBL" id="EME98653.1"/>
    </source>
</evidence>
<protein>
    <submittedName>
        <fullName evidence="2">Transcriptional regulator</fullName>
    </submittedName>
</protein>
<evidence type="ECO:0000256" key="1">
    <source>
        <dbReference type="SAM" id="SignalP"/>
    </source>
</evidence>
<proteinExistence type="predicted"/>
<reference evidence="2 3" key="1">
    <citation type="journal article" date="2013" name="Genome Announc.">
        <title>Whole-Genome Shotgun Assembly and Analysis of the Genome of Streptomyces mobaraensis DSM 40847, a Strain for Industrial Production of Microbial Transglutaminase.</title>
        <authorList>
            <person name="Yang H."/>
            <person name="He T."/>
            <person name="Wu W."/>
            <person name="Zhu W."/>
            <person name="Lu B."/>
            <person name="Sun W."/>
        </authorList>
    </citation>
    <scope>NUCLEOTIDE SEQUENCE [LARGE SCALE GENOMIC DNA]</scope>
    <source>
        <strain evidence="2 3">DSM 40847</strain>
    </source>
</reference>
<feature type="signal peptide" evidence="1">
    <location>
        <begin position="1"/>
        <end position="24"/>
    </location>
</feature>
<name>M3A0R7_STRM1</name>
<sequence length="338" mass="36193">MRRRYFLTGAVGIGSAALAGTAAAGPRRAADPGTALETALFQPPPAAPSTVARLTMALHGAREDFRRAEYRHLAARLPALLATVDTTRNTLTGHAREEAHAVAARAYSLACELAIKSRSETSWVAADRALTAARASGHAPAIGEAARMLSVAMRHAGRHHAALDLLTRTCAQLDDASDADAQGVRASLLLTGGYTAAHTGDRALALDLVDQAEDIGRRHGAGHRLTLQDTPEQCDGMRISIFNALGRPDDGIAPMQRINPAAFPTAERRARYYTDTARMWHQLGNHQRTYAALRSIEREAPEEARRPSVRALTADLVYTPVRLPGVREFAARTGAVPG</sequence>
<gene>
    <name evidence="2" type="ORF">H340_20223</name>
</gene>
<comment type="caution">
    <text evidence="2">The sequence shown here is derived from an EMBL/GenBank/DDBJ whole genome shotgun (WGS) entry which is preliminary data.</text>
</comment>
<dbReference type="STRING" id="1223523.H340_20223"/>
<keyword evidence="1" id="KW-0732">Signal</keyword>
<dbReference type="Proteomes" id="UP000011740">
    <property type="component" value="Unassembled WGS sequence"/>
</dbReference>
<dbReference type="AlphaFoldDB" id="M3A0R7"/>
<feature type="chain" id="PRO_5039219096" evidence="1">
    <location>
        <begin position="25"/>
        <end position="338"/>
    </location>
</feature>
<dbReference type="PATRIC" id="fig|1223523.3.peg.4120"/>
<organism evidence="2 3">
    <name type="scientific">Streptomyces mobaraensis (strain ATCC 29032 / DSM 40847 / JCM 4168 / NBRC 13819 / NCIMB 11159 / IPCR 16-22)</name>
    <dbReference type="NCBI Taxonomy" id="1223523"/>
    <lineage>
        <taxon>Bacteria</taxon>
        <taxon>Bacillati</taxon>
        <taxon>Actinomycetota</taxon>
        <taxon>Actinomycetes</taxon>
        <taxon>Kitasatosporales</taxon>
        <taxon>Streptomycetaceae</taxon>
        <taxon>Streptomyces</taxon>
    </lineage>
</organism>
<accession>M3A0R7</accession>
<evidence type="ECO:0000313" key="3">
    <source>
        <dbReference type="Proteomes" id="UP000011740"/>
    </source>
</evidence>
<dbReference type="EMBL" id="AORZ01000070">
    <property type="protein sequence ID" value="EME98653.1"/>
    <property type="molecule type" value="Genomic_DNA"/>
</dbReference>
<dbReference type="eggNOG" id="COG1396">
    <property type="taxonomic scope" value="Bacteria"/>
</dbReference>